<keyword evidence="1" id="KW-0812">Transmembrane</keyword>
<accession>D2PIS8</accession>
<dbReference type="Proteomes" id="UP000001404">
    <property type="component" value="Chromosome"/>
</dbReference>
<evidence type="ECO:0000313" key="2">
    <source>
        <dbReference type="EMBL" id="ADB86681.1"/>
    </source>
</evidence>
<evidence type="ECO:0000313" key="3">
    <source>
        <dbReference type="Proteomes" id="UP000001404"/>
    </source>
</evidence>
<dbReference type="EMBL" id="CP001731">
    <property type="protein sequence ID" value="ADB86681.1"/>
    <property type="molecule type" value="Genomic_DNA"/>
</dbReference>
<reference evidence="3" key="1">
    <citation type="journal article" date="2009" name="Proc. Natl. Acad. Sci. U.S.A.">
        <title>Biogeography of the Sulfolobus islandicus pan-genome.</title>
        <authorList>
            <person name="Reno M.L."/>
            <person name="Held N.L."/>
            <person name="Fields C.J."/>
            <person name="Burke P.V."/>
            <person name="Whitaker R.J."/>
        </authorList>
    </citation>
    <scope>NUCLEOTIDE SEQUENCE [LARGE SCALE GENOMIC DNA]</scope>
    <source>
        <strain evidence="3">L.D.8.5 / Lassen #2</strain>
    </source>
</reference>
<protein>
    <submittedName>
        <fullName evidence="2">Uncharacterized protein</fullName>
    </submittedName>
</protein>
<dbReference type="HOGENOM" id="CLU_3323154_0_0_2"/>
<feature type="transmembrane region" description="Helical" evidence="1">
    <location>
        <begin position="12"/>
        <end position="32"/>
    </location>
</feature>
<dbReference type="AlphaFoldDB" id="D2PIS8"/>
<sequence length="38" mass="4424">MLCYVFLFYPYPAHPIIVFFMIVVKVVGRFIGEILGVM</sequence>
<gene>
    <name evidence="2" type="ordered locus">LD85_0988</name>
</gene>
<evidence type="ECO:0000256" key="1">
    <source>
        <dbReference type="SAM" id="Phobius"/>
    </source>
</evidence>
<proteinExistence type="predicted"/>
<name>D2PIS8_SACI9</name>
<keyword evidence="1" id="KW-0472">Membrane</keyword>
<dbReference type="KEGG" id="sii:LD85_0988"/>
<keyword evidence="1" id="KW-1133">Transmembrane helix</keyword>
<organism evidence="2 3">
    <name type="scientific">Saccharolobus islandicus (strain L.D.8.5 / Lassen #2)</name>
    <name type="common">Sulfolobus islandicus</name>
    <dbReference type="NCBI Taxonomy" id="425944"/>
    <lineage>
        <taxon>Archaea</taxon>
        <taxon>Thermoproteota</taxon>
        <taxon>Thermoprotei</taxon>
        <taxon>Sulfolobales</taxon>
        <taxon>Sulfolobaceae</taxon>
        <taxon>Saccharolobus</taxon>
    </lineage>
</organism>